<protein>
    <submittedName>
        <fullName evidence="2">Uncharacterized protein</fullName>
    </submittedName>
</protein>
<sequence length="778" mass="86026">MSVDETTAISEAVTSQKLLEQPDHSTLDESMQTVAQDSGYNSSGSSVQHSPNGLPNNHTEDDMIRTRSRASSRTSISSIPASILTDLPDTMKPMHMRDTHDYIYQPWEAHSPRAVHTTRQREATFRKPSSVRAMQMHTEDEGDDEFLTPPKRRGGQRTSDISIRSAGSSPLKRSPFYSPSGAVSKPKVKKEYPLVLLHCTLLSPSLPVPGLAGHPERQKLLREVLPPVYWKRWKLLEEKIGSGVLRDRGVLISHPEDMYDLLEERLLESLELQRPRLDHGHFLGPDETDSDREARLAQEDSCTESEGEECPDCGGRVAQHNNTKKWEIRVFAANGLMRAGAWAAAWKDMEKVDVEVGLWLPADIRAELEREMAHGIPHTDTSLSVPLLQEPEAIATPVRALTPSPLNLEAESRAIESREIRPPTTSLKATPKDNHKTDLHTPGSSQEIDLHTLLINYIRVLASDRRNVAIIFLSIFLAFGAINSRAAAPVSNSRPFPKEELDYPISSVAPFDQFKTQALVESPSVEILAATNLEQAVVPSPAAAFEAHSSLEDDVRNPVEPSMAGLKVSAAAIVEATPTESTQIMFEEHVQSGKQVIPEEHAVSEEQALPQVKKEPLPTTQPATSEIEPESTTVSTADDVGDDQEVSAYELKDEQDEAAGPNQPTESNDSLEPIELLKQTEEDDFVPSEPMKSVEAIELGETTKPDEQTEENDHIRLNGPVVSIESTGSSEIHELDDEVGVSETMESIDPAQPAEPEQPHESNEQNEQNEEHEEHEHT</sequence>
<feature type="compositionally biased region" description="Acidic residues" evidence="1">
    <location>
        <begin position="301"/>
        <end position="311"/>
    </location>
</feature>
<evidence type="ECO:0000313" key="3">
    <source>
        <dbReference type="Proteomes" id="UP001610446"/>
    </source>
</evidence>
<dbReference type="EMBL" id="JBFXLU010000140">
    <property type="protein sequence ID" value="KAL2838901.1"/>
    <property type="molecule type" value="Genomic_DNA"/>
</dbReference>
<feature type="region of interest" description="Disordered" evidence="1">
    <location>
        <begin position="412"/>
        <end position="443"/>
    </location>
</feature>
<feature type="region of interest" description="Disordered" evidence="1">
    <location>
        <begin position="113"/>
        <end position="184"/>
    </location>
</feature>
<feature type="region of interest" description="Disordered" evidence="1">
    <location>
        <begin position="278"/>
        <end position="318"/>
    </location>
</feature>
<evidence type="ECO:0000313" key="2">
    <source>
        <dbReference type="EMBL" id="KAL2838901.1"/>
    </source>
</evidence>
<evidence type="ECO:0000256" key="1">
    <source>
        <dbReference type="SAM" id="MobiDB-lite"/>
    </source>
</evidence>
<feature type="compositionally biased region" description="Basic and acidic residues" evidence="1">
    <location>
        <begin position="701"/>
        <end position="716"/>
    </location>
</feature>
<feature type="compositionally biased region" description="Polar residues" evidence="1">
    <location>
        <begin position="1"/>
        <end position="18"/>
    </location>
</feature>
<reference evidence="2 3" key="1">
    <citation type="submission" date="2024-07" db="EMBL/GenBank/DDBJ databases">
        <title>Section-level genome sequencing and comparative genomics of Aspergillus sections Usti and Cavernicolus.</title>
        <authorList>
            <consortium name="Lawrence Berkeley National Laboratory"/>
            <person name="Nybo J.L."/>
            <person name="Vesth T.C."/>
            <person name="Theobald S."/>
            <person name="Frisvad J.C."/>
            <person name="Larsen T.O."/>
            <person name="Kjaerboelling I."/>
            <person name="Rothschild-Mancinelli K."/>
            <person name="Lyhne E.K."/>
            <person name="Kogle M.E."/>
            <person name="Barry K."/>
            <person name="Clum A."/>
            <person name="Na H."/>
            <person name="Ledsgaard L."/>
            <person name="Lin J."/>
            <person name="Lipzen A."/>
            <person name="Kuo A."/>
            <person name="Riley R."/>
            <person name="Mondo S."/>
            <person name="Labutti K."/>
            <person name="Haridas S."/>
            <person name="Pangalinan J."/>
            <person name="Salamov A.A."/>
            <person name="Simmons B.A."/>
            <person name="Magnuson J.K."/>
            <person name="Chen J."/>
            <person name="Drula E."/>
            <person name="Henrissat B."/>
            <person name="Wiebenga A."/>
            <person name="Lubbers R.J."/>
            <person name="Gomes A.C."/>
            <person name="Makela M.R."/>
            <person name="Stajich J."/>
            <person name="Grigoriev I.V."/>
            <person name="Mortensen U.H."/>
            <person name="De Vries R.P."/>
            <person name="Baker S.E."/>
            <person name="Andersen M.R."/>
        </authorList>
    </citation>
    <scope>NUCLEOTIDE SEQUENCE [LARGE SCALE GENOMIC DNA]</scope>
    <source>
        <strain evidence="2 3">CBS 123904</strain>
    </source>
</reference>
<feature type="region of interest" description="Disordered" evidence="1">
    <location>
        <begin position="1"/>
        <end position="76"/>
    </location>
</feature>
<feature type="compositionally biased region" description="Basic and acidic residues" evidence="1">
    <location>
        <begin position="430"/>
        <end position="439"/>
    </location>
</feature>
<feature type="compositionally biased region" description="Basic and acidic residues" evidence="1">
    <location>
        <begin position="412"/>
        <end position="421"/>
    </location>
</feature>
<proteinExistence type="predicted"/>
<feature type="compositionally biased region" description="Polar residues" evidence="1">
    <location>
        <begin position="156"/>
        <end position="168"/>
    </location>
</feature>
<feature type="region of interest" description="Disordered" evidence="1">
    <location>
        <begin position="605"/>
        <end position="778"/>
    </location>
</feature>
<gene>
    <name evidence="2" type="ORF">BJY01DRAFT_219678</name>
</gene>
<dbReference type="Proteomes" id="UP001610446">
    <property type="component" value="Unassembled WGS sequence"/>
</dbReference>
<accession>A0ABR4JGB2</accession>
<feature type="compositionally biased region" description="Polar residues" evidence="1">
    <location>
        <begin position="28"/>
        <end position="57"/>
    </location>
</feature>
<comment type="caution">
    <text evidence="2">The sequence shown here is derived from an EMBL/GenBank/DDBJ whole genome shotgun (WGS) entry which is preliminary data.</text>
</comment>
<name>A0ABR4JGB2_9EURO</name>
<keyword evidence="3" id="KW-1185">Reference proteome</keyword>
<feature type="compositionally biased region" description="Polar residues" evidence="1">
    <location>
        <begin position="618"/>
        <end position="636"/>
    </location>
</feature>
<organism evidence="2 3">
    <name type="scientific">Aspergillus pseudoustus</name>
    <dbReference type="NCBI Taxonomy" id="1810923"/>
    <lineage>
        <taxon>Eukaryota</taxon>
        <taxon>Fungi</taxon>
        <taxon>Dikarya</taxon>
        <taxon>Ascomycota</taxon>
        <taxon>Pezizomycotina</taxon>
        <taxon>Eurotiomycetes</taxon>
        <taxon>Eurotiomycetidae</taxon>
        <taxon>Eurotiales</taxon>
        <taxon>Aspergillaceae</taxon>
        <taxon>Aspergillus</taxon>
        <taxon>Aspergillus subgen. Nidulantes</taxon>
    </lineage>
</organism>